<feature type="domain" description="Nephrocystin 3-like N-terminal" evidence="5">
    <location>
        <begin position="96"/>
        <end position="261"/>
    </location>
</feature>
<feature type="compositionally biased region" description="Low complexity" evidence="3">
    <location>
        <begin position="41"/>
        <end position="55"/>
    </location>
</feature>
<dbReference type="Gene3D" id="3.40.50.300">
    <property type="entry name" value="P-loop containing nucleotide triphosphate hydrolases"/>
    <property type="match status" value="1"/>
</dbReference>
<dbReference type="InterPro" id="IPR002110">
    <property type="entry name" value="Ankyrin_rpt"/>
</dbReference>
<feature type="region of interest" description="Disordered" evidence="3">
    <location>
        <begin position="9"/>
        <end position="58"/>
    </location>
</feature>
<evidence type="ECO:0000256" key="1">
    <source>
        <dbReference type="ARBA" id="ARBA00022737"/>
    </source>
</evidence>
<reference evidence="6 7" key="1">
    <citation type="submission" date="2018-06" db="EMBL/GenBank/DDBJ databases">
        <title>Fusarium incarnatum-equiseti species complex species 28.</title>
        <authorList>
            <person name="Gardiner D.M."/>
        </authorList>
    </citation>
    <scope>NUCLEOTIDE SEQUENCE [LARGE SCALE GENOMIC DNA]</scope>
    <source>
        <strain evidence="6 7">FIESC_28</strain>
    </source>
</reference>
<dbReference type="InterPro" id="IPR056884">
    <property type="entry name" value="NPHP3-like_N"/>
</dbReference>
<dbReference type="RefSeq" id="XP_031013176.1">
    <property type="nucleotide sequence ID" value="XM_031162748.1"/>
</dbReference>
<dbReference type="OrthoDB" id="194358at2759"/>
<evidence type="ECO:0000256" key="3">
    <source>
        <dbReference type="SAM" id="MobiDB-lite"/>
    </source>
</evidence>
<dbReference type="SUPFAM" id="SSF48403">
    <property type="entry name" value="Ankyrin repeat"/>
    <property type="match status" value="1"/>
</dbReference>
<gene>
    <name evidence="6" type="ORF">FIESC28_08610</name>
</gene>
<keyword evidence="7" id="KW-1185">Reference proteome</keyword>
<keyword evidence="4" id="KW-0472">Membrane</keyword>
<evidence type="ECO:0000313" key="6">
    <source>
        <dbReference type="EMBL" id="RBR12486.1"/>
    </source>
</evidence>
<evidence type="ECO:0000313" key="7">
    <source>
        <dbReference type="Proteomes" id="UP000253153"/>
    </source>
</evidence>
<dbReference type="InterPro" id="IPR036770">
    <property type="entry name" value="Ankyrin_rpt-contain_sf"/>
</dbReference>
<protein>
    <recommendedName>
        <fullName evidence="5">Nephrocystin 3-like N-terminal domain-containing protein</fullName>
    </recommendedName>
</protein>
<dbReference type="Proteomes" id="UP000253153">
    <property type="component" value="Unassembled WGS sequence"/>
</dbReference>
<dbReference type="PANTHER" id="PTHR10039">
    <property type="entry name" value="AMELOGENIN"/>
    <property type="match status" value="1"/>
</dbReference>
<evidence type="ECO:0000256" key="4">
    <source>
        <dbReference type="SAM" id="Phobius"/>
    </source>
</evidence>
<dbReference type="PROSITE" id="PS50088">
    <property type="entry name" value="ANK_REPEAT"/>
    <property type="match status" value="1"/>
</dbReference>
<dbReference type="GeneID" id="41998044"/>
<organism evidence="6 7">
    <name type="scientific">Fusarium coffeatum</name>
    <dbReference type="NCBI Taxonomy" id="231269"/>
    <lineage>
        <taxon>Eukaryota</taxon>
        <taxon>Fungi</taxon>
        <taxon>Dikarya</taxon>
        <taxon>Ascomycota</taxon>
        <taxon>Pezizomycotina</taxon>
        <taxon>Sordariomycetes</taxon>
        <taxon>Hypocreomycetidae</taxon>
        <taxon>Hypocreales</taxon>
        <taxon>Nectriaceae</taxon>
        <taxon>Fusarium</taxon>
        <taxon>Fusarium incarnatum-equiseti species complex</taxon>
    </lineage>
</organism>
<dbReference type="AlphaFoldDB" id="A0A366R817"/>
<dbReference type="PANTHER" id="PTHR10039:SF14">
    <property type="entry name" value="NACHT DOMAIN-CONTAINING PROTEIN"/>
    <property type="match status" value="1"/>
</dbReference>
<evidence type="ECO:0000259" key="5">
    <source>
        <dbReference type="Pfam" id="PF24883"/>
    </source>
</evidence>
<keyword evidence="4" id="KW-0812">Transmembrane</keyword>
<keyword evidence="2" id="KW-0040">ANK repeat</keyword>
<dbReference type="EMBL" id="QKXC01000198">
    <property type="protein sequence ID" value="RBR12486.1"/>
    <property type="molecule type" value="Genomic_DNA"/>
</dbReference>
<dbReference type="SMART" id="SM00248">
    <property type="entry name" value="ANK"/>
    <property type="match status" value="2"/>
</dbReference>
<keyword evidence="4" id="KW-1133">Transmembrane helix</keyword>
<dbReference type="InterPro" id="IPR027417">
    <property type="entry name" value="P-loop_NTPase"/>
</dbReference>
<feature type="repeat" description="ANK" evidence="2">
    <location>
        <begin position="663"/>
        <end position="695"/>
    </location>
</feature>
<feature type="transmembrane region" description="Helical" evidence="4">
    <location>
        <begin position="749"/>
        <end position="765"/>
    </location>
</feature>
<dbReference type="Pfam" id="PF12796">
    <property type="entry name" value="Ank_2"/>
    <property type="match status" value="1"/>
</dbReference>
<sequence length="790" mass="90908">MLQRLLQFLDGTDPTAGNEPVPDSPASDHAPRDSFHAYGENSSQNNNSGSGSQTNINHLHINSSTKSHSFKVDLMKALKVVNYRDGKDRYPSRATGTCQWVTRDPMFINWDLSAKSGLLSITADPGCGKSVLAKYLLEEELTARHSGENRIVCYFFSMDTPESMDRGACAIRCILHQVFLERPDLISPDLLKRLQTKGEKFLESINDLWKILINAARACRIVCVVDALDEFPNFGASLCHRLRELQHLPEGISLKFLATHRPYLNIYEALGPRREYTQMMLSEDAPAMRRHFQQDVDTFINERLEQIARRGGIEEGGIEILRQGVTRNANRTYLWVHLVLGWIETMQNLDQRKIRRLMCMLPWTLEEAYQEILQRSDERPGKRRSSTRDILMIVLAAQRTLTLREMLVLCNIHSKCQGMDMSDLGQEDFKRELKDRAALFISFVDGKIYLLHQTAKEFLMESNPDVTSYQGDAMQRTFQWKRSMRMDDCHGLLASLCMRYQALGEFRVKASEAKALSQAYAREHDLFEYAAVYWPSHYRDSSDHVQSRLQDRAEHLCSHVGGKLSTWFYVYWHIWESKDPVSAIQATGFTPLIAMCYLGLDRLVESHLRKAKYSLSTRDRVYKRTALTWASRSGFDQVVKLLLEARGSRWLGARVKLNSRDRHCWTALSHAVYRGHHNAIERLLQAGARQNITDRTGLSIKQLAQDDKATLELLNAYQTKRRKWKDWFRIISHYVGLFLFLSAKIFVEVVMLPVMIVVTFTGAIARQQRLTMVDNIFSGYGTFSQQQHMV</sequence>
<evidence type="ECO:0000256" key="2">
    <source>
        <dbReference type="PROSITE-ProRule" id="PRU00023"/>
    </source>
</evidence>
<name>A0A366R817_9HYPO</name>
<accession>A0A366R817</accession>
<dbReference type="Gene3D" id="1.25.40.20">
    <property type="entry name" value="Ankyrin repeat-containing domain"/>
    <property type="match status" value="1"/>
</dbReference>
<proteinExistence type="predicted"/>
<dbReference type="Pfam" id="PF24883">
    <property type="entry name" value="NPHP3_N"/>
    <property type="match status" value="1"/>
</dbReference>
<keyword evidence="1" id="KW-0677">Repeat</keyword>
<comment type="caution">
    <text evidence="6">The sequence shown here is derived from an EMBL/GenBank/DDBJ whole genome shotgun (WGS) entry which is preliminary data.</text>
</comment>